<organism evidence="1 2">
    <name type="scientific">Bos mutus</name>
    <name type="common">wild yak</name>
    <dbReference type="NCBI Taxonomy" id="72004"/>
    <lineage>
        <taxon>Eukaryota</taxon>
        <taxon>Metazoa</taxon>
        <taxon>Chordata</taxon>
        <taxon>Craniata</taxon>
        <taxon>Vertebrata</taxon>
        <taxon>Euteleostomi</taxon>
        <taxon>Mammalia</taxon>
        <taxon>Eutheria</taxon>
        <taxon>Laurasiatheria</taxon>
        <taxon>Artiodactyla</taxon>
        <taxon>Ruminantia</taxon>
        <taxon>Pecora</taxon>
        <taxon>Bovidae</taxon>
        <taxon>Bovinae</taxon>
        <taxon>Bos</taxon>
    </lineage>
</organism>
<accession>A0A6B0S8M6</accession>
<proteinExistence type="predicted"/>
<gene>
    <name evidence="1" type="ORF">E5288_WYG003325</name>
</gene>
<dbReference type="Proteomes" id="UP000322234">
    <property type="component" value="Unassembled WGS sequence"/>
</dbReference>
<evidence type="ECO:0000313" key="2">
    <source>
        <dbReference type="Proteomes" id="UP000322234"/>
    </source>
</evidence>
<keyword evidence="2" id="KW-1185">Reference proteome</keyword>
<dbReference type="AlphaFoldDB" id="A0A6B0S8M6"/>
<evidence type="ECO:0000313" key="1">
    <source>
        <dbReference type="EMBL" id="MXQ95493.1"/>
    </source>
</evidence>
<protein>
    <submittedName>
        <fullName evidence="1">Uncharacterized protein</fullName>
    </submittedName>
</protein>
<name>A0A6B0S8M6_9CETA</name>
<reference evidence="1" key="1">
    <citation type="submission" date="2019-10" db="EMBL/GenBank/DDBJ databases">
        <title>The sequence and de novo assembly of the wild yak genome.</title>
        <authorList>
            <person name="Liu Y."/>
        </authorList>
    </citation>
    <scope>NUCLEOTIDE SEQUENCE [LARGE SCALE GENOMIC DNA]</scope>
    <source>
        <strain evidence="1">WY2019</strain>
    </source>
</reference>
<sequence>MSQFEAPLCMKDTIPRTGKPVFSKENKKDQSQVNAGTLNIQYKQAPLYQKFIHHSSVLQLLVIFHGAVKALKT</sequence>
<dbReference type="EMBL" id="VBQZ03000137">
    <property type="protein sequence ID" value="MXQ95493.1"/>
    <property type="molecule type" value="Genomic_DNA"/>
</dbReference>
<comment type="caution">
    <text evidence="1">The sequence shown here is derived from an EMBL/GenBank/DDBJ whole genome shotgun (WGS) entry which is preliminary data.</text>
</comment>